<dbReference type="Proteomes" id="UP000570595">
    <property type="component" value="Unassembled WGS sequence"/>
</dbReference>
<dbReference type="SUPFAM" id="SSF54791">
    <property type="entry name" value="Eukaryotic type KH-domain (KH-domain type I)"/>
    <property type="match status" value="1"/>
</dbReference>
<evidence type="ECO:0000256" key="2">
    <source>
        <dbReference type="PROSITE-ProRule" id="PRU00117"/>
    </source>
</evidence>
<protein>
    <recommendedName>
        <fullName evidence="4">K Homology domain-containing protein</fullName>
    </recommendedName>
</protein>
<comment type="caution">
    <text evidence="5">The sequence shown here is derived from an EMBL/GenBank/DDBJ whole genome shotgun (WGS) entry which is preliminary data.</text>
</comment>
<dbReference type="Gene3D" id="3.30.310.210">
    <property type="match status" value="1"/>
</dbReference>
<evidence type="ECO:0000256" key="3">
    <source>
        <dbReference type="SAM" id="MobiDB-lite"/>
    </source>
</evidence>
<feature type="region of interest" description="Disordered" evidence="3">
    <location>
        <begin position="900"/>
        <end position="963"/>
    </location>
</feature>
<dbReference type="PROSITE" id="PS50084">
    <property type="entry name" value="KH_TYPE_1"/>
    <property type="match status" value="3"/>
</dbReference>
<feature type="compositionally biased region" description="Low complexity" evidence="3">
    <location>
        <begin position="291"/>
        <end position="312"/>
    </location>
</feature>
<evidence type="ECO:0000313" key="6">
    <source>
        <dbReference type="Proteomes" id="UP000570595"/>
    </source>
</evidence>
<dbReference type="InterPro" id="IPR009019">
    <property type="entry name" value="KH_sf_prok-type"/>
</dbReference>
<organism evidence="5 6">
    <name type="scientific">Perkinsus olseni</name>
    <name type="common">Perkinsus atlanticus</name>
    <dbReference type="NCBI Taxonomy" id="32597"/>
    <lineage>
        <taxon>Eukaryota</taxon>
        <taxon>Sar</taxon>
        <taxon>Alveolata</taxon>
        <taxon>Perkinsozoa</taxon>
        <taxon>Perkinsea</taxon>
        <taxon>Perkinsida</taxon>
        <taxon>Perkinsidae</taxon>
        <taxon>Perkinsus</taxon>
    </lineage>
</organism>
<dbReference type="Pfam" id="PF25785">
    <property type="entry name" value="TPR"/>
    <property type="match status" value="1"/>
</dbReference>
<dbReference type="Gene3D" id="3.30.1370.10">
    <property type="entry name" value="K Homology domain, type 1"/>
    <property type="match status" value="1"/>
</dbReference>
<evidence type="ECO:0000256" key="1">
    <source>
        <dbReference type="ARBA" id="ARBA00022737"/>
    </source>
</evidence>
<feature type="compositionally biased region" description="Acidic residues" evidence="3">
    <location>
        <begin position="554"/>
        <end position="564"/>
    </location>
</feature>
<dbReference type="InterPro" id="IPR057974">
    <property type="entry name" value="NUA/TPR/MLP1-2-like_dom"/>
</dbReference>
<keyword evidence="1" id="KW-0677">Repeat</keyword>
<dbReference type="OrthoDB" id="445237at2759"/>
<accession>A0A7J6LJA1</accession>
<proteinExistence type="predicted"/>
<feature type="compositionally biased region" description="Low complexity" evidence="3">
    <location>
        <begin position="774"/>
        <end position="784"/>
    </location>
</feature>
<dbReference type="InterPro" id="IPR036612">
    <property type="entry name" value="KH_dom_type_1_sf"/>
</dbReference>
<dbReference type="GO" id="GO:0003723">
    <property type="term" value="F:RNA binding"/>
    <property type="evidence" value="ECO:0007669"/>
    <property type="project" value="UniProtKB-UniRule"/>
</dbReference>
<dbReference type="InterPro" id="IPR004087">
    <property type="entry name" value="KH_dom"/>
</dbReference>
<keyword evidence="2" id="KW-0694">RNA-binding</keyword>
<feature type="region of interest" description="Disordered" evidence="3">
    <location>
        <begin position="768"/>
        <end position="795"/>
    </location>
</feature>
<gene>
    <name evidence="5" type="ORF">FOZ61_004803</name>
</gene>
<feature type="region of interest" description="Disordered" evidence="3">
    <location>
        <begin position="1"/>
        <end position="45"/>
    </location>
</feature>
<feature type="compositionally biased region" description="Polar residues" evidence="3">
    <location>
        <begin position="313"/>
        <end position="324"/>
    </location>
</feature>
<evidence type="ECO:0000313" key="5">
    <source>
        <dbReference type="EMBL" id="KAF4659369.1"/>
    </source>
</evidence>
<feature type="region of interest" description="Disordered" evidence="3">
    <location>
        <begin position="262"/>
        <end position="379"/>
    </location>
</feature>
<feature type="domain" description="K Homology" evidence="4">
    <location>
        <begin position="47"/>
        <end position="123"/>
    </location>
</feature>
<reference evidence="5 6" key="1">
    <citation type="submission" date="2020-04" db="EMBL/GenBank/DDBJ databases">
        <title>Perkinsus olseni comparative genomics.</title>
        <authorList>
            <person name="Bogema D.R."/>
        </authorList>
    </citation>
    <scope>NUCLEOTIDE SEQUENCE [LARGE SCALE GENOMIC DNA]</scope>
    <source>
        <strain evidence="5">ATCC PRA-179</strain>
    </source>
</reference>
<feature type="region of interest" description="Disordered" evidence="3">
    <location>
        <begin position="508"/>
        <end position="597"/>
    </location>
</feature>
<dbReference type="SUPFAM" id="SSF54814">
    <property type="entry name" value="Prokaryotic type KH domain (KH-domain type II)"/>
    <property type="match status" value="1"/>
</dbReference>
<evidence type="ECO:0000259" key="4">
    <source>
        <dbReference type="SMART" id="SM00322"/>
    </source>
</evidence>
<feature type="domain" description="K Homology" evidence="4">
    <location>
        <begin position="155"/>
        <end position="225"/>
    </location>
</feature>
<dbReference type="SMART" id="SM00322">
    <property type="entry name" value="KH"/>
    <property type="match status" value="3"/>
</dbReference>
<dbReference type="AlphaFoldDB" id="A0A7J6LJA1"/>
<dbReference type="EMBL" id="JABAHT010000270">
    <property type="protein sequence ID" value="KAF4659369.1"/>
    <property type="molecule type" value="Genomic_DNA"/>
</dbReference>
<feature type="domain" description="K Homology" evidence="4">
    <location>
        <begin position="413"/>
        <end position="481"/>
    </location>
</feature>
<feature type="compositionally biased region" description="Basic and acidic residues" evidence="3">
    <location>
        <begin position="515"/>
        <end position="552"/>
    </location>
</feature>
<dbReference type="PANTHER" id="PTHR10288">
    <property type="entry name" value="KH DOMAIN CONTAINING RNA BINDING PROTEIN"/>
    <property type="match status" value="1"/>
</dbReference>
<sequence>MTFYRGDRSASSWARSNERMGPPPSGRRDSIPSGPGGRGLPGEGDPDVYEIKILVPDAETRKIIGYKGETVDRLESHNRIKIVSAASGNFFPGSQKQERKRKAVGSIPGDSVRAESIIMQGIECSPVTGAVRLIGRYRDVLRGLTQIVEMTEDPNDPQIYFVVPRRCVPAIIGTKGARVRDINDRFDTKIEVFTDQEYRCAFATDESVAKCALWKERMPLNSRLGKHEKVSGAAMEAVHAMVHAHYDSGPFSYNQRVNYEASGQREAPYRRGEPSRGTPPPSKGGYGGGRSASYNQGYSSSSYSAAHSPSSSWNWNKPESSYDSWSRRGGGNPWDTWSEEYSHRESPAAHQRGSSSRRTESSARHGRTSQWETSEEERTIREHMKFRSNKPVGQGLAVAAKVVKDNASMMPLQSTIVIPDVPGHAAALIIGGQGTMIRELKDSSGANVVVKDRGDGRRNVLISGHLSAVHGAMLAVCELIRLAEDRRSAGGGISQRGGVRSLVAKMLASNQPSRGEAEERRESVAEGPVERSEEGQPSKRARISVDEEKTPEELPQEQADDDLVEGVVSQPQSEHTSEEVEPVEIGSPPSSPRGDYGQGGGVVGALILIYEVVSISMAPANAVMGSNTTTTRLAESVMMSLACFYTTAGIQQRTERGLRGSFAKKLAILKPLLEDIPQPPEQLVRAAAKSEEACNRQNEKEEKEHRCEMAELMRQLRTVEREGELAKKSLKARLSKAKQEKENCIAKYEKMLEDGQRQLEQQKKNFEERLDRATQQTSSLTSKKSSVDKRSADLKSQNEALRRKLADAETQVKVLLKELQALRSGSHNRSACSTQPDPEATSESIVYDSEVSAVMGKPPISQSVIVLEDASELHTSNDCLEKVRSKTVIMEGEHQPVTKRYRSGRPKKATTAGSVFIPEGQSPPRKRPSWNRERKGIPEAAPVAERTRSRKGVTVQNLDKGGS</sequence>
<dbReference type="Pfam" id="PF00013">
    <property type="entry name" value="KH_1"/>
    <property type="match status" value="2"/>
</dbReference>
<dbReference type="CDD" id="cd00105">
    <property type="entry name" value="KH-I"/>
    <property type="match status" value="2"/>
</dbReference>
<name>A0A7J6LJA1_PEROL</name>
<dbReference type="InterPro" id="IPR004088">
    <property type="entry name" value="KH_dom_type_1"/>
</dbReference>